<accession>A0A6J1DMQ9</accession>
<dbReference type="InterPro" id="IPR020847">
    <property type="entry name" value="AP_endonuclease_F1_BS"/>
</dbReference>
<dbReference type="AlphaFoldDB" id="A0A6J1DMQ9"/>
<evidence type="ECO:0000259" key="1">
    <source>
        <dbReference type="Pfam" id="PF03372"/>
    </source>
</evidence>
<dbReference type="KEGG" id="mcha:111021983"/>
<name>A0A6J1DMQ9_MOMCH</name>
<keyword evidence="2" id="KW-1185">Reference proteome</keyword>
<dbReference type="InterPro" id="IPR036691">
    <property type="entry name" value="Endo/exonu/phosph_ase_sf"/>
</dbReference>
<dbReference type="InterPro" id="IPR005135">
    <property type="entry name" value="Endo/exonuclease/phosphatase"/>
</dbReference>
<dbReference type="GeneID" id="111021983"/>
<dbReference type="OrthoDB" id="692400at2759"/>
<dbReference type="RefSeq" id="XP_022154822.1">
    <property type="nucleotide sequence ID" value="XM_022299130.1"/>
</dbReference>
<dbReference type="GO" id="GO:0004519">
    <property type="term" value="F:endonuclease activity"/>
    <property type="evidence" value="ECO:0007669"/>
    <property type="project" value="InterPro"/>
</dbReference>
<organism evidence="2 3">
    <name type="scientific">Momordica charantia</name>
    <name type="common">Bitter gourd</name>
    <name type="synonym">Balsam pear</name>
    <dbReference type="NCBI Taxonomy" id="3673"/>
    <lineage>
        <taxon>Eukaryota</taxon>
        <taxon>Viridiplantae</taxon>
        <taxon>Streptophyta</taxon>
        <taxon>Embryophyta</taxon>
        <taxon>Tracheophyta</taxon>
        <taxon>Spermatophyta</taxon>
        <taxon>Magnoliopsida</taxon>
        <taxon>eudicotyledons</taxon>
        <taxon>Gunneridae</taxon>
        <taxon>Pentapetalae</taxon>
        <taxon>rosids</taxon>
        <taxon>fabids</taxon>
        <taxon>Cucurbitales</taxon>
        <taxon>Cucurbitaceae</taxon>
        <taxon>Momordiceae</taxon>
        <taxon>Momordica</taxon>
    </lineage>
</organism>
<feature type="domain" description="Endonuclease/exonuclease/phosphatase" evidence="1">
    <location>
        <begin position="4"/>
        <end position="176"/>
    </location>
</feature>
<dbReference type="GO" id="GO:0006281">
    <property type="term" value="P:DNA repair"/>
    <property type="evidence" value="ECO:0007669"/>
    <property type="project" value="InterPro"/>
</dbReference>
<dbReference type="SUPFAM" id="SSF56219">
    <property type="entry name" value="DNase I-like"/>
    <property type="match status" value="1"/>
</dbReference>
<gene>
    <name evidence="3" type="primary">LOC111021983</name>
</gene>
<protein>
    <submittedName>
        <fullName evidence="3">Uncharacterized protein LOC111021983</fullName>
    </submittedName>
</protein>
<dbReference type="Gene3D" id="3.60.10.10">
    <property type="entry name" value="Endonuclease/exonuclease/phosphatase"/>
    <property type="match status" value="2"/>
</dbReference>
<dbReference type="PROSITE" id="PS00726">
    <property type="entry name" value="AP_NUCLEASE_F1_1"/>
    <property type="match status" value="1"/>
</dbReference>
<dbReference type="Pfam" id="PF03372">
    <property type="entry name" value="Exo_endo_phos"/>
    <property type="match status" value="1"/>
</dbReference>
<sequence length="203" mass="23743">MKILSWNVRGINGYKKRLKVKKTIMKSNPDVVLLQETKLQQIDRIIIKSLWSSKDVGWACLNSKDYRNRKRLWSELRDISGFSEKFWCLGGDFNVSRWPSDKSSGGRITRSMRKFNCIIGELDLTEVPLSNGKFTWSRMGNDSIHSLLDKFLLSKEWDNLFNNSRVSRVERITSDHFPIVLDVGDCTWGPSLFRFFNSWLKNK</sequence>
<dbReference type="Proteomes" id="UP000504603">
    <property type="component" value="Unplaced"/>
</dbReference>
<evidence type="ECO:0000313" key="3">
    <source>
        <dbReference type="RefSeq" id="XP_022154822.1"/>
    </source>
</evidence>
<proteinExistence type="predicted"/>
<dbReference type="PANTHER" id="PTHR33710:SF71">
    <property type="entry name" value="ENDONUCLEASE_EXONUCLEASE_PHOSPHATASE DOMAIN-CONTAINING PROTEIN"/>
    <property type="match status" value="1"/>
</dbReference>
<dbReference type="GO" id="GO:0003677">
    <property type="term" value="F:DNA binding"/>
    <property type="evidence" value="ECO:0007669"/>
    <property type="project" value="InterPro"/>
</dbReference>
<evidence type="ECO:0000313" key="2">
    <source>
        <dbReference type="Proteomes" id="UP000504603"/>
    </source>
</evidence>
<reference evidence="3" key="1">
    <citation type="submission" date="2025-08" db="UniProtKB">
        <authorList>
            <consortium name="RefSeq"/>
        </authorList>
    </citation>
    <scope>IDENTIFICATION</scope>
    <source>
        <strain evidence="3">OHB3-1</strain>
    </source>
</reference>
<dbReference type="PANTHER" id="PTHR33710">
    <property type="entry name" value="BNAC02G09200D PROTEIN"/>
    <property type="match status" value="1"/>
</dbReference>